<dbReference type="AlphaFoldDB" id="A0A1Y1HW40"/>
<name>A0A1Y1HW40_KLENI</name>
<dbReference type="OMA" id="PKGNNAM"/>
<accession>A0A1Y1HW40</accession>
<proteinExistence type="predicted"/>
<dbReference type="EMBL" id="DF237058">
    <property type="protein sequence ID" value="GAQ82383.1"/>
    <property type="molecule type" value="Genomic_DNA"/>
</dbReference>
<protein>
    <recommendedName>
        <fullName evidence="3">PPPDE domain-containing protein</fullName>
    </recommendedName>
</protein>
<organism evidence="1 2">
    <name type="scientific">Klebsormidium nitens</name>
    <name type="common">Green alga</name>
    <name type="synonym">Ulothrix nitens</name>
    <dbReference type="NCBI Taxonomy" id="105231"/>
    <lineage>
        <taxon>Eukaryota</taxon>
        <taxon>Viridiplantae</taxon>
        <taxon>Streptophyta</taxon>
        <taxon>Klebsormidiophyceae</taxon>
        <taxon>Klebsormidiales</taxon>
        <taxon>Klebsormidiaceae</taxon>
        <taxon>Klebsormidium</taxon>
    </lineage>
</organism>
<dbReference type="OrthoDB" id="1920822at2759"/>
<gene>
    <name evidence="1" type="ORF">KFL_001090300</name>
</gene>
<keyword evidence="2" id="KW-1185">Reference proteome</keyword>
<dbReference type="PANTHER" id="PTHR36342">
    <property type="entry name" value="PTB DOMAIN ENGULFMENT ADAPTER"/>
    <property type="match status" value="1"/>
</dbReference>
<evidence type="ECO:0008006" key="3">
    <source>
        <dbReference type="Google" id="ProtNLM"/>
    </source>
</evidence>
<evidence type="ECO:0000313" key="1">
    <source>
        <dbReference type="EMBL" id="GAQ82383.1"/>
    </source>
</evidence>
<dbReference type="PANTHER" id="PTHR36342:SF1">
    <property type="entry name" value="PTB DOMAIN ENGULFMENT ADAPTER"/>
    <property type="match status" value="1"/>
</dbReference>
<sequence length="129" mass="14756">MEHAMTLVEGPDGKCVCFDFRPVDPESPSVCFTLLTGRTSPGILRQSRLSRLPRKNCWLVGESKRSIEEAVDFHNKWDSRLHLVRNNCYTHTDALVEHLTGQPRILETLQLGAQKRLVEVFALKERKQA</sequence>
<reference evidence="1 2" key="1">
    <citation type="journal article" date="2014" name="Nat. Commun.">
        <title>Klebsormidium flaccidum genome reveals primary factors for plant terrestrial adaptation.</title>
        <authorList>
            <person name="Hori K."/>
            <person name="Maruyama F."/>
            <person name="Fujisawa T."/>
            <person name="Togashi T."/>
            <person name="Yamamoto N."/>
            <person name="Seo M."/>
            <person name="Sato S."/>
            <person name="Yamada T."/>
            <person name="Mori H."/>
            <person name="Tajima N."/>
            <person name="Moriyama T."/>
            <person name="Ikeuchi M."/>
            <person name="Watanabe M."/>
            <person name="Wada H."/>
            <person name="Kobayashi K."/>
            <person name="Saito M."/>
            <person name="Masuda T."/>
            <person name="Sasaki-Sekimoto Y."/>
            <person name="Mashiguchi K."/>
            <person name="Awai K."/>
            <person name="Shimojima M."/>
            <person name="Masuda S."/>
            <person name="Iwai M."/>
            <person name="Nobusawa T."/>
            <person name="Narise T."/>
            <person name="Kondo S."/>
            <person name="Saito H."/>
            <person name="Sato R."/>
            <person name="Murakawa M."/>
            <person name="Ihara Y."/>
            <person name="Oshima-Yamada Y."/>
            <person name="Ohtaka K."/>
            <person name="Satoh M."/>
            <person name="Sonobe K."/>
            <person name="Ishii M."/>
            <person name="Ohtani R."/>
            <person name="Kanamori-Sato M."/>
            <person name="Honoki R."/>
            <person name="Miyazaki D."/>
            <person name="Mochizuki H."/>
            <person name="Umetsu J."/>
            <person name="Higashi K."/>
            <person name="Shibata D."/>
            <person name="Kamiya Y."/>
            <person name="Sato N."/>
            <person name="Nakamura Y."/>
            <person name="Tabata S."/>
            <person name="Ida S."/>
            <person name="Kurokawa K."/>
            <person name="Ohta H."/>
        </authorList>
    </citation>
    <scope>NUCLEOTIDE SEQUENCE [LARGE SCALE GENOMIC DNA]</scope>
    <source>
        <strain evidence="1 2">NIES-2285</strain>
    </source>
</reference>
<evidence type="ECO:0000313" key="2">
    <source>
        <dbReference type="Proteomes" id="UP000054558"/>
    </source>
</evidence>
<dbReference type="Proteomes" id="UP000054558">
    <property type="component" value="Unassembled WGS sequence"/>
</dbReference>